<dbReference type="PANTHER" id="PTHR43767">
    <property type="entry name" value="LONG-CHAIN-FATTY-ACID--COA LIGASE"/>
    <property type="match status" value="1"/>
</dbReference>
<dbReference type="Gene3D" id="3.30.300.30">
    <property type="match status" value="1"/>
</dbReference>
<protein>
    <submittedName>
        <fullName evidence="3">Amino acid adenylation domain-containing protein</fullName>
    </submittedName>
</protein>
<evidence type="ECO:0000313" key="3">
    <source>
        <dbReference type="EMBL" id="SCG18600.1"/>
    </source>
</evidence>
<reference evidence="3 4" key="1">
    <citation type="submission" date="2016-06" db="EMBL/GenBank/DDBJ databases">
        <authorList>
            <person name="Kjaerup R.B."/>
            <person name="Dalgaard T.S."/>
            <person name="Juul-Madsen H.R."/>
        </authorList>
    </citation>
    <scope>NUCLEOTIDE SEQUENCE [LARGE SCALE GENOMIC DNA]</scope>
    <source>
        <strain evidence="3 4">DSM 43913</strain>
    </source>
</reference>
<dbReference type="Pfam" id="PF00501">
    <property type="entry name" value="AMP-binding"/>
    <property type="match status" value="1"/>
</dbReference>
<dbReference type="SUPFAM" id="SSF56801">
    <property type="entry name" value="Acetyl-CoA synthetase-like"/>
    <property type="match status" value="1"/>
</dbReference>
<dbReference type="GeneID" id="95804630"/>
<evidence type="ECO:0000259" key="1">
    <source>
        <dbReference type="Pfam" id="PF00501"/>
    </source>
</evidence>
<name>A0A1C5GFN0_MICEH</name>
<evidence type="ECO:0000259" key="2">
    <source>
        <dbReference type="Pfam" id="PF13193"/>
    </source>
</evidence>
<dbReference type="InterPro" id="IPR025110">
    <property type="entry name" value="AMP-bd_C"/>
</dbReference>
<dbReference type="InterPro" id="IPR020845">
    <property type="entry name" value="AMP-binding_CS"/>
</dbReference>
<feature type="domain" description="AMP-binding enzyme C-terminal" evidence="2">
    <location>
        <begin position="412"/>
        <end position="483"/>
    </location>
</feature>
<dbReference type="InterPro" id="IPR045851">
    <property type="entry name" value="AMP-bd_C_sf"/>
</dbReference>
<dbReference type="Pfam" id="PF13193">
    <property type="entry name" value="AMP-binding_C"/>
    <property type="match status" value="1"/>
</dbReference>
<dbReference type="PANTHER" id="PTHR43767:SF10">
    <property type="entry name" value="SURFACTIN SYNTHASE SUBUNIT 1"/>
    <property type="match status" value="1"/>
</dbReference>
<organism evidence="3 4">
    <name type="scientific">Micromonospora echinofusca</name>
    <dbReference type="NCBI Taxonomy" id="47858"/>
    <lineage>
        <taxon>Bacteria</taxon>
        <taxon>Bacillati</taxon>
        <taxon>Actinomycetota</taxon>
        <taxon>Actinomycetes</taxon>
        <taxon>Micromonosporales</taxon>
        <taxon>Micromonosporaceae</taxon>
        <taxon>Micromonospora</taxon>
    </lineage>
</organism>
<sequence length="499" mass="53158">MTGLLHDLLDRTATARPEAPAIAHGDLVQTYGELDAASRRLAGWLAGRGVRRGERVVVCLPTDPLVPALLYACSRAGAVFSVVNEQSPAVALAHVLTDAEPALLVTDSPRALAVAAGHGVPTVGTAELRDVVRDGPDAEPAASPLAVDPVCLIYTSGSTGMPKAVVSTHAQVVFAVGAIASQLAYRADDVVWCALPLSFDYGMYQIFLSTLAGARLHLASTADTGPTLPRHLVNSAATVLPAVPALARGLARMLSRPGATVPALRLLTNTGAAMPPEVLRDLRARIPTLRVQLMFGLTECKRAAIMPVDEDLRRPGASGRALPGTEILIVDADGAAVPPGTVGEIVVRGPHVMAGYWRRPELTAQRFPRVEGIFPQLRTGDHGWLDADGYLYFVGRRDDIYKERGIRVSVTEVEAAAYRIPQVQAAAVLPPRAEDGGDSATLFAVTELTAPEVLAALRTELDEIKTPRTCLVVPEIPLTRNGKVDRAELYRMWSERARV</sequence>
<dbReference type="RefSeq" id="WP_089002191.1">
    <property type="nucleotide sequence ID" value="NZ_JBFAAC010000003.1"/>
</dbReference>
<accession>A0A1C5GFN0</accession>
<gene>
    <name evidence="3" type="ORF">GA0070610_4946</name>
</gene>
<dbReference type="EMBL" id="LT607733">
    <property type="protein sequence ID" value="SCG18600.1"/>
    <property type="molecule type" value="Genomic_DNA"/>
</dbReference>
<dbReference type="InterPro" id="IPR000873">
    <property type="entry name" value="AMP-dep_synth/lig_dom"/>
</dbReference>
<feature type="domain" description="AMP-dependent synthetase/ligase" evidence="1">
    <location>
        <begin position="10"/>
        <end position="357"/>
    </location>
</feature>
<dbReference type="PROSITE" id="PS00455">
    <property type="entry name" value="AMP_BINDING"/>
    <property type="match status" value="1"/>
</dbReference>
<dbReference type="InterPro" id="IPR042099">
    <property type="entry name" value="ANL_N_sf"/>
</dbReference>
<dbReference type="Proteomes" id="UP000198251">
    <property type="component" value="Chromosome I"/>
</dbReference>
<proteinExistence type="predicted"/>
<dbReference type="InterPro" id="IPR050237">
    <property type="entry name" value="ATP-dep_AMP-bd_enzyme"/>
</dbReference>
<dbReference type="Gene3D" id="3.40.50.12780">
    <property type="entry name" value="N-terminal domain of ligase-like"/>
    <property type="match status" value="1"/>
</dbReference>
<evidence type="ECO:0000313" key="4">
    <source>
        <dbReference type="Proteomes" id="UP000198251"/>
    </source>
</evidence>
<dbReference type="GO" id="GO:0016877">
    <property type="term" value="F:ligase activity, forming carbon-sulfur bonds"/>
    <property type="evidence" value="ECO:0007669"/>
    <property type="project" value="UniProtKB-ARBA"/>
</dbReference>
<keyword evidence="4" id="KW-1185">Reference proteome</keyword>
<dbReference type="AlphaFoldDB" id="A0A1C5GFN0"/>